<accession>A0A812KDP3</accession>
<dbReference type="Proteomes" id="UP000604046">
    <property type="component" value="Unassembled WGS sequence"/>
</dbReference>
<dbReference type="OrthoDB" id="414482at2759"/>
<protein>
    <submittedName>
        <fullName evidence="1">Uncharacterized protein</fullName>
    </submittedName>
</protein>
<gene>
    <name evidence="1" type="ORF">SNAT2548_LOCUS9104</name>
</gene>
<proteinExistence type="predicted"/>
<keyword evidence="2" id="KW-1185">Reference proteome</keyword>
<evidence type="ECO:0000313" key="1">
    <source>
        <dbReference type="EMBL" id="CAE7228485.1"/>
    </source>
</evidence>
<reference evidence="1" key="1">
    <citation type="submission" date="2021-02" db="EMBL/GenBank/DDBJ databases">
        <authorList>
            <person name="Dougan E. K."/>
            <person name="Rhodes N."/>
            <person name="Thang M."/>
            <person name="Chan C."/>
        </authorList>
    </citation>
    <scope>NUCLEOTIDE SEQUENCE</scope>
</reference>
<sequence>MDHHVLWPWDVLHFLYRENRLEKWVYDPPELASARVKEYWQNVRHLEFFQKLELEEEDFATCIPISWHTDGVKIYRSQKAWVYSYAACTRKGPSLESKLLFMLFRDCQMVKPDTHDETGLLVAWCMDVLRTGNFPECQYGGAPWPDGSLEAKRAGMPYAGGWKAAFAAFKADLEARAMVHKMVRNWASNSICEHCLASKVAGLTFGDFTETAAYLNYQLSHDEFLELNPPDRQSTWIHVKGWTKDRNLDGIGQHMVASLVCDHYEQMHGPLTLKQLDSLLRLDAWQHYKSFCRAKGKSVASCSMQFNLCRFARESWQSYPELASCYKAAVVKSMLYWVATFLDERKDAGSPSSILRADTAYAMAQFQFIQDTHGAWFDLDTANQAAGAGRRFLVLYQQLALFAMRANRKIYRLTPKFHCLLHVTLRLPREKRNPRFDHLYMEEDYMRHIGRIASRTHARTMGYICLLRYRALLEMYGLGKYEESKRPHRFLKHSRATQQKILLEPC</sequence>
<dbReference type="AlphaFoldDB" id="A0A812KDP3"/>
<dbReference type="EMBL" id="CAJNDS010000694">
    <property type="protein sequence ID" value="CAE7228485.1"/>
    <property type="molecule type" value="Genomic_DNA"/>
</dbReference>
<comment type="caution">
    <text evidence="1">The sequence shown here is derived from an EMBL/GenBank/DDBJ whole genome shotgun (WGS) entry which is preliminary data.</text>
</comment>
<evidence type="ECO:0000313" key="2">
    <source>
        <dbReference type="Proteomes" id="UP000604046"/>
    </source>
</evidence>
<organism evidence="1 2">
    <name type="scientific">Symbiodinium natans</name>
    <dbReference type="NCBI Taxonomy" id="878477"/>
    <lineage>
        <taxon>Eukaryota</taxon>
        <taxon>Sar</taxon>
        <taxon>Alveolata</taxon>
        <taxon>Dinophyceae</taxon>
        <taxon>Suessiales</taxon>
        <taxon>Symbiodiniaceae</taxon>
        <taxon>Symbiodinium</taxon>
    </lineage>
</organism>
<name>A0A812KDP3_9DINO</name>